<comment type="caution">
    <text evidence="2">The sequence shown here is derived from an EMBL/GenBank/DDBJ whole genome shotgun (WGS) entry which is preliminary data.</text>
</comment>
<evidence type="ECO:0000313" key="3">
    <source>
        <dbReference type="Proteomes" id="UP000236664"/>
    </source>
</evidence>
<protein>
    <submittedName>
        <fullName evidence="2">Uncharacterized protein</fullName>
    </submittedName>
</protein>
<reference evidence="2 3" key="1">
    <citation type="submission" date="2017-06" db="EMBL/GenBank/DDBJ databases">
        <title>Genome of Fusarium nygamai isolate CS10214.</title>
        <authorList>
            <person name="Gardiner D.M."/>
            <person name="Obanor F."/>
            <person name="Kazan K."/>
        </authorList>
    </citation>
    <scope>NUCLEOTIDE SEQUENCE [LARGE SCALE GENOMIC DNA]</scope>
    <source>
        <strain evidence="2 3">CS10214</strain>
    </source>
</reference>
<keyword evidence="3" id="KW-1185">Reference proteome</keyword>
<dbReference type="EMBL" id="MTQA01000268">
    <property type="protein sequence ID" value="PNP73548.1"/>
    <property type="molecule type" value="Genomic_DNA"/>
</dbReference>
<proteinExistence type="predicted"/>
<organism evidence="2 3">
    <name type="scientific">Gibberella nygamai</name>
    <name type="common">Bean root rot disease fungus</name>
    <name type="synonym">Fusarium nygamai</name>
    <dbReference type="NCBI Taxonomy" id="42673"/>
    <lineage>
        <taxon>Eukaryota</taxon>
        <taxon>Fungi</taxon>
        <taxon>Dikarya</taxon>
        <taxon>Ascomycota</taxon>
        <taxon>Pezizomycotina</taxon>
        <taxon>Sordariomycetes</taxon>
        <taxon>Hypocreomycetidae</taxon>
        <taxon>Hypocreales</taxon>
        <taxon>Nectriaceae</taxon>
        <taxon>Fusarium</taxon>
        <taxon>Fusarium fujikuroi species complex</taxon>
    </lineage>
</organism>
<sequence>MISTETYTVDTTTSTTVGVSASTATSTVDDSTTEGTTEVDTSTTGMPSSPTTATTDATDIRTTADVTTAQSTTTSDATTTVPAPEPFETFDILAVGGGSIDGQYIKGMANLGSMMGWDLTDTGIGQMPPFVIEPGTNFAKVARNDLYLCIGYGDGSEPNYVATCDPISIGDITTGFLTCEQTTDRKLKCSVPGVHCVFDVLEPDPDCTPTGGEFDQFYTFSGRSDGLWLAIDSSSNPPTDSTYQPIELGITPNQSK</sequence>
<evidence type="ECO:0000313" key="2">
    <source>
        <dbReference type="EMBL" id="PNP73548.1"/>
    </source>
</evidence>
<dbReference type="OrthoDB" id="5100830at2759"/>
<dbReference type="Proteomes" id="UP000236664">
    <property type="component" value="Unassembled WGS sequence"/>
</dbReference>
<feature type="region of interest" description="Disordered" evidence="1">
    <location>
        <begin position="234"/>
        <end position="256"/>
    </location>
</feature>
<dbReference type="AlphaFoldDB" id="A0A2K0VU36"/>
<feature type="compositionally biased region" description="Polar residues" evidence="1">
    <location>
        <begin position="234"/>
        <end position="244"/>
    </location>
</feature>
<feature type="region of interest" description="Disordered" evidence="1">
    <location>
        <begin position="19"/>
        <end position="59"/>
    </location>
</feature>
<name>A0A2K0VU36_GIBNY</name>
<accession>A0A2K0VU36</accession>
<gene>
    <name evidence="2" type="ORF">FNYG_13142</name>
</gene>
<evidence type="ECO:0000256" key="1">
    <source>
        <dbReference type="SAM" id="MobiDB-lite"/>
    </source>
</evidence>